<feature type="compositionally biased region" description="Polar residues" evidence="1">
    <location>
        <begin position="263"/>
        <end position="279"/>
    </location>
</feature>
<name>A0AAW3WCN9_CLOBE</name>
<accession>A0AAW3WCN9</accession>
<proteinExistence type="predicted"/>
<feature type="transmembrane region" description="Helical" evidence="2">
    <location>
        <begin position="333"/>
        <end position="351"/>
    </location>
</feature>
<gene>
    <name evidence="3" type="ORF">HGI39_15955</name>
</gene>
<organism evidence="3 4">
    <name type="scientific">Clostridium beijerinckii</name>
    <name type="common">Clostridium MP</name>
    <dbReference type="NCBI Taxonomy" id="1520"/>
    <lineage>
        <taxon>Bacteria</taxon>
        <taxon>Bacillati</taxon>
        <taxon>Bacillota</taxon>
        <taxon>Clostridia</taxon>
        <taxon>Eubacteriales</taxon>
        <taxon>Clostridiaceae</taxon>
        <taxon>Clostridium</taxon>
    </lineage>
</organism>
<dbReference type="AlphaFoldDB" id="A0AAW3WCN9"/>
<evidence type="ECO:0000256" key="1">
    <source>
        <dbReference type="SAM" id="MobiDB-lite"/>
    </source>
</evidence>
<feature type="region of interest" description="Disordered" evidence="1">
    <location>
        <begin position="230"/>
        <end position="286"/>
    </location>
</feature>
<dbReference type="EMBL" id="JABAGV010000044">
    <property type="protein sequence ID" value="MBC2476168.1"/>
    <property type="molecule type" value="Genomic_DNA"/>
</dbReference>
<evidence type="ECO:0000313" key="4">
    <source>
        <dbReference type="Proteomes" id="UP001194098"/>
    </source>
</evidence>
<dbReference type="RefSeq" id="WP_171780164.1">
    <property type="nucleotide sequence ID" value="NZ_JABAGV010000044.1"/>
</dbReference>
<evidence type="ECO:0000313" key="3">
    <source>
        <dbReference type="EMBL" id="MBC2476168.1"/>
    </source>
</evidence>
<comment type="caution">
    <text evidence="3">The sequence shown here is derived from an EMBL/GenBank/DDBJ whole genome shotgun (WGS) entry which is preliminary data.</text>
</comment>
<reference evidence="3" key="2">
    <citation type="journal article" date="2022" name="Nat. Biotechnol.">
        <title>Carbon-negative production of acetone and isopropanol by gas fermentation at industrial pilot scale.</title>
        <authorList>
            <person name="Liew F.E."/>
            <person name="Nogle R."/>
            <person name="Abdalla T."/>
            <person name="Rasor B.J."/>
            <person name="Canter C."/>
            <person name="Jensen R.O."/>
            <person name="Wang L."/>
            <person name="Strutz J."/>
            <person name="Chirania P."/>
            <person name="De Tissera S."/>
            <person name="Mueller A.P."/>
            <person name="Ruan Z."/>
            <person name="Gao A."/>
            <person name="Tran L."/>
            <person name="Engle N.L."/>
            <person name="Bromley J.C."/>
            <person name="Daniell J."/>
            <person name="Conrado R."/>
            <person name="Tschaplinski T.J."/>
            <person name="Giannone R.J."/>
            <person name="Hettich R.L."/>
            <person name="Karim A.S."/>
            <person name="Simpson S.D."/>
            <person name="Brown S.D."/>
            <person name="Leang C."/>
            <person name="Jewett M.C."/>
            <person name="Kopke M."/>
        </authorList>
    </citation>
    <scope>NUCLEOTIDE SEQUENCE</scope>
    <source>
        <strain evidence="3">DJ015</strain>
    </source>
</reference>
<evidence type="ECO:0008006" key="5">
    <source>
        <dbReference type="Google" id="ProtNLM"/>
    </source>
</evidence>
<reference evidence="3" key="1">
    <citation type="submission" date="2020-04" db="EMBL/GenBank/DDBJ databases">
        <authorList>
            <person name="Brown S."/>
        </authorList>
    </citation>
    <scope>NUCLEOTIDE SEQUENCE</scope>
    <source>
        <strain evidence="3">DJ015</strain>
    </source>
</reference>
<sequence length="438" mass="49219">MKNSSIKNVVLEILLMASIMLAVLSVFFKYVLLNEATYLNIFNESGTYRELKDYIYEKIDKVLSSKSINIDIKESIITEDDVKKEADNVVHEFLEYLKTGENNVKPMDTSIYKQRVSDMLDSIMDNMIKPTSGDLSFNDKFQTENMGYTKGVSQVNGISYIKPALKDGQGNIKVEQLMSKSEAEAKVREILRQKGLTEEEAIEKATKKGITEEQALKMLKDYGITIDDYESGESNSSTAPENSNDDVTKSQDSNNQRSKEEASSSLNNEGQNAVNNIQDGKNPKSKLDNIKSKLADEAGKSIDKEVEKMNFNKIFESNKVQKLAQITSKIYKLFWVFIIIPIIIMCILIKINAKGLDSSLKYIGTAFFIAGLILVIASSSIYYLKAYENINTIPVYLKDTTYNIANHILILLSKYGVIALVIGVLLFIPGVWKRGLNK</sequence>
<dbReference type="Proteomes" id="UP001194098">
    <property type="component" value="Unassembled WGS sequence"/>
</dbReference>
<feature type="transmembrane region" description="Helical" evidence="2">
    <location>
        <begin position="404"/>
        <end position="428"/>
    </location>
</feature>
<protein>
    <recommendedName>
        <fullName evidence="5">ABC transporter permease</fullName>
    </recommendedName>
</protein>
<keyword evidence="2" id="KW-1133">Transmembrane helix</keyword>
<feature type="transmembrane region" description="Helical" evidence="2">
    <location>
        <begin position="363"/>
        <end position="384"/>
    </location>
</feature>
<feature type="transmembrane region" description="Helical" evidence="2">
    <location>
        <begin position="9"/>
        <end position="32"/>
    </location>
</feature>
<keyword evidence="2" id="KW-0812">Transmembrane</keyword>
<feature type="compositionally biased region" description="Polar residues" evidence="1">
    <location>
        <begin position="232"/>
        <end position="242"/>
    </location>
</feature>
<evidence type="ECO:0000256" key="2">
    <source>
        <dbReference type="SAM" id="Phobius"/>
    </source>
</evidence>
<keyword evidence="2" id="KW-0472">Membrane</keyword>